<organism evidence="2 3">
    <name type="scientific">Xylona heveae (strain CBS 132557 / TC161)</name>
    <dbReference type="NCBI Taxonomy" id="1328760"/>
    <lineage>
        <taxon>Eukaryota</taxon>
        <taxon>Fungi</taxon>
        <taxon>Dikarya</taxon>
        <taxon>Ascomycota</taxon>
        <taxon>Pezizomycotina</taxon>
        <taxon>Xylonomycetes</taxon>
        <taxon>Xylonales</taxon>
        <taxon>Xylonaceae</taxon>
        <taxon>Xylona</taxon>
    </lineage>
</organism>
<dbReference type="GO" id="GO:0005524">
    <property type="term" value="F:ATP binding"/>
    <property type="evidence" value="ECO:0007669"/>
    <property type="project" value="InterPro"/>
</dbReference>
<evidence type="ECO:0000313" key="3">
    <source>
        <dbReference type="Proteomes" id="UP000076632"/>
    </source>
</evidence>
<dbReference type="CDD" id="cd19481">
    <property type="entry name" value="RecA-like_protease"/>
    <property type="match status" value="1"/>
</dbReference>
<keyword evidence="2" id="KW-0378">Hydrolase</keyword>
<dbReference type="EMBL" id="KV407463">
    <property type="protein sequence ID" value="KZF20234.1"/>
    <property type="molecule type" value="Genomic_DNA"/>
</dbReference>
<dbReference type="PANTHER" id="PTHR23077:SF132">
    <property type="entry name" value="ATP-DEPENDENT ZN PROTEASE"/>
    <property type="match status" value="1"/>
</dbReference>
<gene>
    <name evidence="2" type="ORF">L228DRAFT_253983</name>
</gene>
<dbReference type="InParanoid" id="A0A165AC18"/>
<dbReference type="GO" id="GO:0016887">
    <property type="term" value="F:ATP hydrolysis activity"/>
    <property type="evidence" value="ECO:0007669"/>
    <property type="project" value="InterPro"/>
</dbReference>
<protein>
    <submittedName>
        <fullName evidence="2">p-loop containing nucleoside triphosphate hydrolase protein</fullName>
    </submittedName>
</protein>
<dbReference type="GO" id="GO:1990275">
    <property type="term" value="F:preribosome binding"/>
    <property type="evidence" value="ECO:0007669"/>
    <property type="project" value="TreeGrafter"/>
</dbReference>
<reference evidence="2 3" key="1">
    <citation type="journal article" date="2016" name="Fungal Biol.">
        <title>The genome of Xylona heveae provides a window into fungal endophytism.</title>
        <authorList>
            <person name="Gazis R."/>
            <person name="Kuo A."/>
            <person name="Riley R."/>
            <person name="LaButti K."/>
            <person name="Lipzen A."/>
            <person name="Lin J."/>
            <person name="Amirebrahimi M."/>
            <person name="Hesse C.N."/>
            <person name="Spatafora J.W."/>
            <person name="Henrissat B."/>
            <person name="Hainaut M."/>
            <person name="Grigoriev I.V."/>
            <person name="Hibbett D.S."/>
        </authorList>
    </citation>
    <scope>NUCLEOTIDE SEQUENCE [LARGE SCALE GENOMIC DNA]</scope>
    <source>
        <strain evidence="2 3">TC161</strain>
    </source>
</reference>
<dbReference type="InterPro" id="IPR003959">
    <property type="entry name" value="ATPase_AAA_core"/>
</dbReference>
<sequence>MYNQDNLAIRVSSSQDLPSAEFLHHSSAQRVNTDVIIFQAIRSQYPGKQVIICPERNCNLIQYAARGLASAVPIDDAKEPSLTSLKWRLYVPPSRRLDGDSGQIIDGLHFGKFLYSWNGHEFILYFVDGRDGQEAYPTTRHNYIVGDENAINQLINTVGKFTNELHNEIWVFEQSMWRKDADLWRSVHKASWDDVILDADMKKAIITDARRFFDSRSTYAQLRVPWKRGLIYYGPPGNGKTISIKAMMHDLYNRKPAVPTLYVKTLSGYLPPAMALAEIFSKARQEAPCFLVFEDLDSIVSDSVRSFFLNEVDGLSSNDGILMVGSTNHLERLDPGISKRPSRFDRKYLFPNPNEAERVKYCEYWQRKLSDNKDIDFPHVLCKAIAKITDDFSFAYIQEAFVAALLSIAAADGETVTFVEEDELNKYILWREIKKQVKILRDDLDKSGN</sequence>
<evidence type="ECO:0000259" key="1">
    <source>
        <dbReference type="Pfam" id="PF00004"/>
    </source>
</evidence>
<dbReference type="PANTHER" id="PTHR23077">
    <property type="entry name" value="AAA-FAMILY ATPASE"/>
    <property type="match status" value="1"/>
</dbReference>
<keyword evidence="3" id="KW-1185">Reference proteome</keyword>
<dbReference type="Gene3D" id="3.40.50.300">
    <property type="entry name" value="P-loop containing nucleotide triphosphate hydrolases"/>
    <property type="match status" value="1"/>
</dbReference>
<proteinExistence type="predicted"/>
<dbReference type="Proteomes" id="UP000076632">
    <property type="component" value="Unassembled WGS sequence"/>
</dbReference>
<accession>A0A165AC18</accession>
<dbReference type="GeneID" id="28898933"/>
<name>A0A165AC18_XYLHT</name>
<dbReference type="InterPro" id="IPR050168">
    <property type="entry name" value="AAA_ATPase_domain"/>
</dbReference>
<dbReference type="GO" id="GO:0005634">
    <property type="term" value="C:nucleus"/>
    <property type="evidence" value="ECO:0007669"/>
    <property type="project" value="TreeGrafter"/>
</dbReference>
<evidence type="ECO:0000313" key="2">
    <source>
        <dbReference type="EMBL" id="KZF20234.1"/>
    </source>
</evidence>
<dbReference type="STRING" id="1328760.A0A165AC18"/>
<dbReference type="GO" id="GO:0003723">
    <property type="term" value="F:RNA binding"/>
    <property type="evidence" value="ECO:0007669"/>
    <property type="project" value="TreeGrafter"/>
</dbReference>
<dbReference type="AlphaFoldDB" id="A0A165AC18"/>
<dbReference type="OrthoDB" id="2115716at2759"/>
<dbReference type="SUPFAM" id="SSF52540">
    <property type="entry name" value="P-loop containing nucleoside triphosphate hydrolases"/>
    <property type="match status" value="1"/>
</dbReference>
<feature type="domain" description="ATPase AAA-type core" evidence="1">
    <location>
        <begin position="231"/>
        <end position="351"/>
    </location>
</feature>
<dbReference type="RefSeq" id="XP_018185789.1">
    <property type="nucleotide sequence ID" value="XM_018333796.1"/>
</dbReference>
<dbReference type="OMA" id="EVWVFDQ"/>
<dbReference type="InterPro" id="IPR027417">
    <property type="entry name" value="P-loop_NTPase"/>
</dbReference>
<dbReference type="GO" id="GO:0042254">
    <property type="term" value="P:ribosome biogenesis"/>
    <property type="evidence" value="ECO:0007669"/>
    <property type="project" value="TreeGrafter"/>
</dbReference>
<dbReference type="Pfam" id="PF00004">
    <property type="entry name" value="AAA"/>
    <property type="match status" value="1"/>
</dbReference>